<dbReference type="EMBL" id="KZ293417">
    <property type="protein sequence ID" value="PBK75953.1"/>
    <property type="molecule type" value="Genomic_DNA"/>
</dbReference>
<reference evidence="3" key="1">
    <citation type="journal article" date="2017" name="Nat. Ecol. Evol.">
        <title>Genome expansion and lineage-specific genetic innovations in the forest pathogenic fungi Armillaria.</title>
        <authorList>
            <person name="Sipos G."/>
            <person name="Prasanna A.N."/>
            <person name="Walter M.C."/>
            <person name="O'Connor E."/>
            <person name="Balint B."/>
            <person name="Krizsan K."/>
            <person name="Kiss B."/>
            <person name="Hess J."/>
            <person name="Varga T."/>
            <person name="Slot J."/>
            <person name="Riley R."/>
            <person name="Boka B."/>
            <person name="Rigling D."/>
            <person name="Barry K."/>
            <person name="Lee J."/>
            <person name="Mihaltcheva S."/>
            <person name="LaButti K."/>
            <person name="Lipzen A."/>
            <person name="Waldron R."/>
            <person name="Moloney N.M."/>
            <person name="Sperisen C."/>
            <person name="Kredics L."/>
            <person name="Vagvoelgyi C."/>
            <person name="Patrignani A."/>
            <person name="Fitzpatrick D."/>
            <person name="Nagy I."/>
            <person name="Doyle S."/>
            <person name="Anderson J.B."/>
            <person name="Grigoriev I.V."/>
            <person name="Gueldener U."/>
            <person name="Muensterkoetter M."/>
            <person name="Nagy L.G."/>
        </authorList>
    </citation>
    <scope>NUCLEOTIDE SEQUENCE [LARGE SCALE GENOMIC DNA]</scope>
    <source>
        <strain evidence="3">28-4</strain>
    </source>
</reference>
<dbReference type="AlphaFoldDB" id="A0A2H3CIK1"/>
<organism evidence="2 3">
    <name type="scientific">Armillaria solidipes</name>
    <dbReference type="NCBI Taxonomy" id="1076256"/>
    <lineage>
        <taxon>Eukaryota</taxon>
        <taxon>Fungi</taxon>
        <taxon>Dikarya</taxon>
        <taxon>Basidiomycota</taxon>
        <taxon>Agaricomycotina</taxon>
        <taxon>Agaricomycetes</taxon>
        <taxon>Agaricomycetidae</taxon>
        <taxon>Agaricales</taxon>
        <taxon>Marasmiineae</taxon>
        <taxon>Physalacriaceae</taxon>
        <taxon>Armillaria</taxon>
    </lineage>
</organism>
<proteinExistence type="predicted"/>
<accession>A0A2H3CIK1</accession>
<evidence type="ECO:0000313" key="2">
    <source>
        <dbReference type="EMBL" id="PBK75953.1"/>
    </source>
</evidence>
<protein>
    <submittedName>
        <fullName evidence="2">Uncharacterized protein</fullName>
    </submittedName>
</protein>
<gene>
    <name evidence="2" type="ORF">ARMSODRAFT_950317</name>
</gene>
<evidence type="ECO:0000256" key="1">
    <source>
        <dbReference type="SAM" id="MobiDB-lite"/>
    </source>
</evidence>
<sequence>MLTFPTPVLPSSPVFSPPPCGNAALSVHSIAVGHSEPTFLCDSCELTLDLCGCQSIVDELGVLQIPISSRFSHEEVNTWQRWTILARKKFVTTRFWKSLSRFKSTRTRRRPHSEDTEPSHSERRHGMDLEDIEGVRYSCFGTTERRIRPSSVLASNLQALSLFRQD</sequence>
<feature type="region of interest" description="Disordered" evidence="1">
    <location>
        <begin position="106"/>
        <end position="127"/>
    </location>
</feature>
<name>A0A2H3CIK1_9AGAR</name>
<evidence type="ECO:0000313" key="3">
    <source>
        <dbReference type="Proteomes" id="UP000218334"/>
    </source>
</evidence>
<feature type="compositionally biased region" description="Basic and acidic residues" evidence="1">
    <location>
        <begin position="112"/>
        <end position="127"/>
    </location>
</feature>
<dbReference type="Proteomes" id="UP000218334">
    <property type="component" value="Unassembled WGS sequence"/>
</dbReference>
<keyword evidence="3" id="KW-1185">Reference proteome</keyword>